<dbReference type="Proteomes" id="UP000028582">
    <property type="component" value="Unassembled WGS sequence"/>
</dbReference>
<evidence type="ECO:0000256" key="1">
    <source>
        <dbReference type="SAM" id="SignalP"/>
    </source>
</evidence>
<sequence>MTRHFLLIVGIILASFQGAVMGVTMSSNPTSEGKRSSKRALRTRISEERNFNAPALEKLLDIAKANERIRQWKASGLTTDDVFNFVKVNEASVKLLHDHDFKLWTKFVANGNPHNPEAEIVAFLTQRFDEAKVATMLEKATRKWDADKSVTDLQNALFSKWYNERKLPTKIIDNVFKLSKTEWLGTPAQKVFVSYVAYLKKFHRGLPDFKRAR</sequence>
<protein>
    <recommendedName>
        <fullName evidence="4">RxLR effector protein</fullName>
    </recommendedName>
</protein>
<reference evidence="2 3" key="1">
    <citation type="submission" date="2013-11" db="EMBL/GenBank/DDBJ databases">
        <title>The Genome Sequence of Phytophthora parasitica P1976.</title>
        <authorList>
            <consortium name="The Broad Institute Genomics Platform"/>
            <person name="Russ C."/>
            <person name="Tyler B."/>
            <person name="Panabieres F."/>
            <person name="Shan W."/>
            <person name="Tripathy S."/>
            <person name="Grunwald N."/>
            <person name="Machado M."/>
            <person name="Johnson C.S."/>
            <person name="Walker B."/>
            <person name="Young S."/>
            <person name="Zeng Q."/>
            <person name="Gargeya S."/>
            <person name="Fitzgerald M."/>
            <person name="Haas B."/>
            <person name="Abouelleil A."/>
            <person name="Allen A.W."/>
            <person name="Alvarado L."/>
            <person name="Arachchi H.M."/>
            <person name="Berlin A.M."/>
            <person name="Chapman S.B."/>
            <person name="Gainer-Dewar J."/>
            <person name="Goldberg J."/>
            <person name="Griggs A."/>
            <person name="Gujja S."/>
            <person name="Hansen M."/>
            <person name="Howarth C."/>
            <person name="Imamovic A."/>
            <person name="Ireland A."/>
            <person name="Larimer J."/>
            <person name="McCowan C."/>
            <person name="Murphy C."/>
            <person name="Pearson M."/>
            <person name="Poon T.W."/>
            <person name="Priest M."/>
            <person name="Roberts A."/>
            <person name="Saif S."/>
            <person name="Shea T."/>
            <person name="Sisk P."/>
            <person name="Sykes S."/>
            <person name="Wortman J."/>
            <person name="Nusbaum C."/>
            <person name="Birren B."/>
        </authorList>
    </citation>
    <scope>NUCLEOTIDE SEQUENCE [LARGE SCALE GENOMIC DNA]</scope>
    <source>
        <strain evidence="2 3">P1976</strain>
    </source>
</reference>
<proteinExistence type="predicted"/>
<dbReference type="EMBL" id="ANJA01001934">
    <property type="protein sequence ID" value="ETO73265.1"/>
    <property type="molecule type" value="Genomic_DNA"/>
</dbReference>
<accession>A0A081A304</accession>
<feature type="chain" id="PRO_5001753724" description="RxLR effector protein" evidence="1">
    <location>
        <begin position="23"/>
        <end position="213"/>
    </location>
</feature>
<gene>
    <name evidence="2" type="ORF">F444_10777</name>
</gene>
<evidence type="ECO:0000313" key="3">
    <source>
        <dbReference type="Proteomes" id="UP000028582"/>
    </source>
</evidence>
<dbReference type="AlphaFoldDB" id="A0A081A304"/>
<comment type="caution">
    <text evidence="2">The sequence shown here is derived from an EMBL/GenBank/DDBJ whole genome shotgun (WGS) entry which is preliminary data.</text>
</comment>
<organism evidence="2 3">
    <name type="scientific">Phytophthora nicotianae P1976</name>
    <dbReference type="NCBI Taxonomy" id="1317066"/>
    <lineage>
        <taxon>Eukaryota</taxon>
        <taxon>Sar</taxon>
        <taxon>Stramenopiles</taxon>
        <taxon>Oomycota</taxon>
        <taxon>Peronosporomycetes</taxon>
        <taxon>Peronosporales</taxon>
        <taxon>Peronosporaceae</taxon>
        <taxon>Phytophthora</taxon>
    </lineage>
</organism>
<feature type="signal peptide" evidence="1">
    <location>
        <begin position="1"/>
        <end position="22"/>
    </location>
</feature>
<name>A0A081A304_PHYNI</name>
<evidence type="ECO:0008006" key="4">
    <source>
        <dbReference type="Google" id="ProtNLM"/>
    </source>
</evidence>
<evidence type="ECO:0000313" key="2">
    <source>
        <dbReference type="EMBL" id="ETO73265.1"/>
    </source>
</evidence>
<keyword evidence="1" id="KW-0732">Signal</keyword>